<gene>
    <name evidence="9" type="primary">gr40</name>
</gene>
<dbReference type="PANTHER" id="PTHR21421">
    <property type="entry name" value="GUSTATORY RECEPTOR"/>
    <property type="match status" value="1"/>
</dbReference>
<feature type="transmembrane region" description="Helical" evidence="8">
    <location>
        <begin position="189"/>
        <end position="212"/>
    </location>
</feature>
<dbReference type="EMBL" id="AM292361">
    <property type="protein sequence ID" value="CAL23173.2"/>
    <property type="molecule type" value="Genomic_DNA"/>
</dbReference>
<sequence length="373" mass="43455">MVFAELWKKIRNRGTPPKFELPTTHNCLKKVLLLSQIVGVFPLNHLNEEPEKLHFTFKSWKVLYTSLTSFGYLFCASLSFYKAFKIGILLNQLITPLFFFHSFMTSVLFSQVASRWPLFLNEWTKIEINLLKHYQSTTDLHKKIRYSAFGMIFVALLEHCFSMLNYVYSSKCENNSTGVEHFFKKQFHYIFTYMPYNIVFGLCLTTFGLLPVNGVTSEKCNLTFSWYSKKVFYSKIIISGSIFMTTTSFYRILNSGYNLTTFGSFIFNANSAIEGIIFFNLAKSWPQLIEKWSRVEMALDNWKNDKSLKRKFYLTICTIMSAAAVEHILSIVNTCSQIPSEVEDKYTTYFLNTYPHLFNFFEFSVPLAIFAVV</sequence>
<dbReference type="PANTHER" id="PTHR21421:SF29">
    <property type="entry name" value="GUSTATORY RECEPTOR 5A FOR TREHALOSE-RELATED"/>
    <property type="match status" value="1"/>
</dbReference>
<accession>A2AXA2</accession>
<keyword evidence="3" id="KW-1003">Cell membrane</keyword>
<comment type="similarity">
    <text evidence="2">Belongs to the insect chemoreceptor superfamily. Gustatory receptor (GR) family. Gr5a subfamily.</text>
</comment>
<dbReference type="GO" id="GO:0008527">
    <property type="term" value="F:taste receptor activity"/>
    <property type="evidence" value="ECO:0007669"/>
    <property type="project" value="InterPro"/>
</dbReference>
<evidence type="ECO:0000256" key="4">
    <source>
        <dbReference type="ARBA" id="ARBA00022692"/>
    </source>
</evidence>
<protein>
    <submittedName>
        <fullName evidence="9">Gustatory receptor candidate 40</fullName>
    </submittedName>
</protein>
<feature type="transmembrane region" description="Helical" evidence="8">
    <location>
        <begin position="93"/>
        <end position="113"/>
    </location>
</feature>
<evidence type="ECO:0000313" key="9">
    <source>
        <dbReference type="EMBL" id="CAL23173.2"/>
    </source>
</evidence>
<dbReference type="GO" id="GO:0005886">
    <property type="term" value="C:plasma membrane"/>
    <property type="evidence" value="ECO:0007669"/>
    <property type="project" value="UniProtKB-SubCell"/>
</dbReference>
<evidence type="ECO:0000256" key="5">
    <source>
        <dbReference type="ARBA" id="ARBA00022989"/>
    </source>
</evidence>
<reference evidence="9" key="2">
    <citation type="journal article" date="2007" name="PLoS ONE">
        <title>A Family of Chemoreceptors in Tribolium castaneum (Tenebrionidae: Coleoptera).</title>
        <authorList>
            <person name="Abdel-Latief M."/>
        </authorList>
    </citation>
    <scope>NUCLEOTIDE SEQUENCE</scope>
</reference>
<reference evidence="9" key="1">
    <citation type="submission" date="2006-07" db="EMBL/GenBank/DDBJ databases">
        <authorList>
            <person name="Abdel-latief M."/>
        </authorList>
    </citation>
    <scope>NUCLEOTIDE SEQUENCE</scope>
</reference>
<feature type="transmembrane region" description="Helical" evidence="8">
    <location>
        <begin position="232"/>
        <end position="253"/>
    </location>
</feature>
<dbReference type="AlphaFoldDB" id="A2AXA2"/>
<evidence type="ECO:0000256" key="3">
    <source>
        <dbReference type="ARBA" id="ARBA00022475"/>
    </source>
</evidence>
<proteinExistence type="inferred from homology"/>
<evidence type="ECO:0000256" key="8">
    <source>
        <dbReference type="SAM" id="Phobius"/>
    </source>
</evidence>
<comment type="subcellular location">
    <subcellularLocation>
        <location evidence="1">Cell membrane</location>
        <topology evidence="1">Multi-pass membrane protein</topology>
    </subcellularLocation>
</comment>
<feature type="transmembrane region" description="Helical" evidence="8">
    <location>
        <begin position="62"/>
        <end position="81"/>
    </location>
</feature>
<organism evidence="9">
    <name type="scientific">Tribolium castaneum</name>
    <name type="common">Red flour beetle</name>
    <dbReference type="NCBI Taxonomy" id="7070"/>
    <lineage>
        <taxon>Eukaryota</taxon>
        <taxon>Metazoa</taxon>
        <taxon>Ecdysozoa</taxon>
        <taxon>Arthropoda</taxon>
        <taxon>Hexapoda</taxon>
        <taxon>Insecta</taxon>
        <taxon>Pterygota</taxon>
        <taxon>Neoptera</taxon>
        <taxon>Endopterygota</taxon>
        <taxon>Coleoptera</taxon>
        <taxon>Polyphaga</taxon>
        <taxon>Cucujiformia</taxon>
        <taxon>Tenebrionidae</taxon>
        <taxon>Tenebrionidae incertae sedis</taxon>
        <taxon>Tribolium</taxon>
    </lineage>
</organism>
<dbReference type="Pfam" id="PF06151">
    <property type="entry name" value="Trehalose_recp"/>
    <property type="match status" value="2"/>
</dbReference>
<dbReference type="GO" id="GO:0050916">
    <property type="term" value="P:sensory perception of sweet taste"/>
    <property type="evidence" value="ECO:0007669"/>
    <property type="project" value="UniProtKB-ARBA"/>
</dbReference>
<feature type="transmembrane region" description="Helical" evidence="8">
    <location>
        <begin position="312"/>
        <end position="332"/>
    </location>
</feature>
<name>A2AXA2_TRICA</name>
<feature type="transmembrane region" description="Helical" evidence="8">
    <location>
        <begin position="146"/>
        <end position="168"/>
    </location>
</feature>
<keyword evidence="4 8" id="KW-0812">Transmembrane</keyword>
<keyword evidence="6 8" id="KW-0472">Membrane</keyword>
<evidence type="ECO:0000256" key="1">
    <source>
        <dbReference type="ARBA" id="ARBA00004651"/>
    </source>
</evidence>
<dbReference type="InterPro" id="IPR009318">
    <property type="entry name" value="Gustatory_rcpt"/>
</dbReference>
<evidence type="ECO:0000256" key="6">
    <source>
        <dbReference type="ARBA" id="ARBA00023136"/>
    </source>
</evidence>
<keyword evidence="7 9" id="KW-0675">Receptor</keyword>
<evidence type="ECO:0000256" key="7">
    <source>
        <dbReference type="ARBA" id="ARBA00023170"/>
    </source>
</evidence>
<keyword evidence="5 8" id="KW-1133">Transmembrane helix</keyword>
<evidence type="ECO:0000256" key="2">
    <source>
        <dbReference type="ARBA" id="ARBA00005327"/>
    </source>
</evidence>